<evidence type="ECO:0000256" key="7">
    <source>
        <dbReference type="SAM" id="Phobius"/>
    </source>
</evidence>
<feature type="compositionally biased region" description="Basic and acidic residues" evidence="6">
    <location>
        <begin position="301"/>
        <end position="315"/>
    </location>
</feature>
<keyword evidence="2" id="KW-1003">Cell membrane</keyword>
<dbReference type="Proteomes" id="UP000029082">
    <property type="component" value="Unassembled WGS sequence"/>
</dbReference>
<feature type="transmembrane region" description="Helical" evidence="7">
    <location>
        <begin position="423"/>
        <end position="447"/>
    </location>
</feature>
<evidence type="ECO:0000256" key="6">
    <source>
        <dbReference type="SAM" id="MobiDB-lite"/>
    </source>
</evidence>
<evidence type="ECO:0000256" key="5">
    <source>
        <dbReference type="ARBA" id="ARBA00023136"/>
    </source>
</evidence>
<proteinExistence type="predicted"/>
<evidence type="ECO:0000259" key="8">
    <source>
        <dbReference type="Pfam" id="PF09924"/>
    </source>
</evidence>
<dbReference type="InterPro" id="IPR024320">
    <property type="entry name" value="LPG_synthase_C"/>
</dbReference>
<evidence type="ECO:0000256" key="4">
    <source>
        <dbReference type="ARBA" id="ARBA00022989"/>
    </source>
</evidence>
<dbReference type="EC" id="6.1.1.6" evidence="9"/>
<dbReference type="GeneID" id="93095070"/>
<keyword evidence="3 7" id="KW-0812">Transmembrane</keyword>
<keyword evidence="9" id="KW-0012">Acyltransferase</keyword>
<feature type="transmembrane region" description="Helical" evidence="7">
    <location>
        <begin position="561"/>
        <end position="585"/>
    </location>
</feature>
<comment type="caution">
    <text evidence="9">The sequence shown here is derived from an EMBL/GenBank/DDBJ whole genome shotgun (WGS) entry which is preliminary data.</text>
</comment>
<gene>
    <name evidence="9" type="ORF">BMON_1748</name>
</gene>
<keyword evidence="9" id="KW-0030">Aminoacyl-tRNA synthetase</keyword>
<evidence type="ECO:0000256" key="1">
    <source>
        <dbReference type="ARBA" id="ARBA00004651"/>
    </source>
</evidence>
<dbReference type="PANTHER" id="PTHR34697">
    <property type="entry name" value="PHOSPHATIDYLGLYCEROL LYSYLTRANSFERASE"/>
    <property type="match status" value="1"/>
</dbReference>
<feature type="transmembrane region" description="Helical" evidence="7">
    <location>
        <begin position="193"/>
        <end position="210"/>
    </location>
</feature>
<sequence length="944" mass="104021">MASTQTTRGTASGWNALADDFRNWLTRHVFAIVVTGVFVLANISRWVWMALHRPDRASSGLSLSFVEALTPHRPGVPGPGNGVRTRGLLQQFEHLVESLFFVKTPFMLIFCALVTLLAVGFAESRTGVVRTAALIAVNAFFGTALGLLVCVAINSQQADWSWLERLNVTLSPLTMAIGIAMACSAYESVMWRRRIILIVYAFTATALLFSGSPGDYCTLAIAIIGHVAGNLMHRHDMRQRDAKASAVMRAAGSMVADDVAAAEALDSAASEDAISDTTAASASDSTTAHTTMASSPSVDDFSSRGEQPDAMRRETRTHWWPGTDYETRRLFATVQMVFAIGPIISMTSRAHAGLLTGMGLFLSPDINADALLNSCERNHLTTSCLVLAGVHRVAMFGLWTRILLPVVAMLIVAWGLYHGRRLAALVCILFNTLSTLFAIADYLVFPLSMDITPGIEPRHFALTIAFLLTAAPPLILAISLTSSLSHFEVRAPSRPLLRGMAAIVTMSLLTGLTFVVFGMSRAEAFTPRATPGSLLLDFLHRLLPVGFAGRLRGSLHPDTELTSAICWLIITAMWVTVLVVFYFWFRDRLEEGQRGRERADRLVETDGESMSFMTTWEGNRYWFSPSGRCGIAYRVSHGVALTVTGPFGDPEEYDSALPDFMRFCYAHSLSPAFYAVHERTREQLERLGCSSIHVGTEMVVIPKDWQTRGKKWQDIRTAINKAKRVGITDVLTTFDQAGWKVQQQIIDISEQWASLKALPEMKFTLGGLEELRDPRVAVLYAVDEDGLVQGVTSWMPTYRGGRIIGWTLDFMRHRTDSPNGIMEFLIARMAERLRDEGEADPAHAVEFMSLSAAPLAGMGQDAHGTADAEVIEHALQIVADYIEPAYGFKSLYFFKRKFQPQTDPVYMCYLDSAKLAQIGLAVLSSYVPELKASQVVEMLKTIHS</sequence>
<comment type="subcellular location">
    <subcellularLocation>
        <location evidence="1">Cell membrane</location>
        <topology evidence="1">Multi-pass membrane protein</topology>
    </subcellularLocation>
</comment>
<dbReference type="GO" id="GO:0005886">
    <property type="term" value="C:plasma membrane"/>
    <property type="evidence" value="ECO:0007669"/>
    <property type="project" value="UniProtKB-SubCell"/>
</dbReference>
<dbReference type="eggNOG" id="COG2898">
    <property type="taxonomic scope" value="Bacteria"/>
</dbReference>
<keyword evidence="4 7" id="KW-1133">Transmembrane helix</keyword>
<dbReference type="OrthoDB" id="594838at2"/>
<dbReference type="AlphaFoldDB" id="A0A087BUE7"/>
<keyword evidence="9" id="KW-0808">Transferase</keyword>
<dbReference type="EMBL" id="JGZE01000022">
    <property type="protein sequence ID" value="KFI74647.1"/>
    <property type="molecule type" value="Genomic_DNA"/>
</dbReference>
<dbReference type="Pfam" id="PF09924">
    <property type="entry name" value="LPG_synthase_C"/>
    <property type="match status" value="1"/>
</dbReference>
<feature type="transmembrane region" description="Helical" evidence="7">
    <location>
        <begin position="500"/>
        <end position="520"/>
    </location>
</feature>
<keyword evidence="10" id="KW-1185">Reference proteome</keyword>
<dbReference type="EC" id="2.3.2.3" evidence="9"/>
<feature type="transmembrane region" description="Helical" evidence="7">
    <location>
        <begin position="459"/>
        <end position="480"/>
    </location>
</feature>
<feature type="transmembrane region" description="Helical" evidence="7">
    <location>
        <begin position="29"/>
        <end position="48"/>
    </location>
</feature>
<keyword evidence="5 7" id="KW-0472">Membrane</keyword>
<feature type="transmembrane region" description="Helical" evidence="7">
    <location>
        <begin position="166"/>
        <end position="186"/>
    </location>
</feature>
<dbReference type="InterPro" id="IPR051211">
    <property type="entry name" value="PG_lysyltransferase"/>
</dbReference>
<organism evidence="9 10">
    <name type="scientific">Bifidobacterium mongoliense DSM 21395</name>
    <dbReference type="NCBI Taxonomy" id="1437603"/>
    <lineage>
        <taxon>Bacteria</taxon>
        <taxon>Bacillati</taxon>
        <taxon>Actinomycetota</taxon>
        <taxon>Actinomycetes</taxon>
        <taxon>Bifidobacteriales</taxon>
        <taxon>Bifidobacteriaceae</taxon>
        <taxon>Bifidobacterium</taxon>
    </lineage>
</organism>
<evidence type="ECO:0000256" key="3">
    <source>
        <dbReference type="ARBA" id="ARBA00022692"/>
    </source>
</evidence>
<feature type="transmembrane region" description="Helical" evidence="7">
    <location>
        <begin position="216"/>
        <end position="233"/>
    </location>
</feature>
<feature type="transmembrane region" description="Helical" evidence="7">
    <location>
        <begin position="398"/>
        <end position="417"/>
    </location>
</feature>
<keyword evidence="9" id="KW-0436">Ligase</keyword>
<evidence type="ECO:0000256" key="2">
    <source>
        <dbReference type="ARBA" id="ARBA00022475"/>
    </source>
</evidence>
<dbReference type="GO" id="GO:0004824">
    <property type="term" value="F:lysine-tRNA ligase activity"/>
    <property type="evidence" value="ECO:0007669"/>
    <property type="project" value="UniProtKB-EC"/>
</dbReference>
<dbReference type="GO" id="GO:0055091">
    <property type="term" value="P:phospholipid homeostasis"/>
    <property type="evidence" value="ECO:0007669"/>
    <property type="project" value="TreeGrafter"/>
</dbReference>
<feature type="transmembrane region" description="Helical" evidence="7">
    <location>
        <begin position="133"/>
        <end position="154"/>
    </location>
</feature>
<name>A0A087BUE7_9BIFI</name>
<feature type="domain" description="Phosphatidylglycerol lysyltransferase C-terminal" evidence="8">
    <location>
        <begin position="605"/>
        <end position="909"/>
    </location>
</feature>
<dbReference type="PANTHER" id="PTHR34697:SF2">
    <property type="entry name" value="PHOSPHATIDYLGLYCEROL LYSYLTRANSFERASE"/>
    <property type="match status" value="1"/>
</dbReference>
<reference evidence="9 10" key="1">
    <citation type="submission" date="2014-03" db="EMBL/GenBank/DDBJ databases">
        <title>Genomics of Bifidobacteria.</title>
        <authorList>
            <person name="Ventura M."/>
            <person name="Milani C."/>
            <person name="Lugli G.A."/>
        </authorList>
    </citation>
    <scope>NUCLEOTIDE SEQUENCE [LARGE SCALE GENOMIC DNA]</scope>
    <source>
        <strain evidence="9 10">DSM 21395</strain>
    </source>
</reference>
<dbReference type="RefSeq" id="WP_051918016.1">
    <property type="nucleotide sequence ID" value="NZ_JDUO01000019.1"/>
</dbReference>
<evidence type="ECO:0000313" key="10">
    <source>
        <dbReference type="Proteomes" id="UP000029082"/>
    </source>
</evidence>
<dbReference type="GO" id="GO:0050071">
    <property type="term" value="F:phosphatidylglycerol lysyltransferase activity"/>
    <property type="evidence" value="ECO:0007669"/>
    <property type="project" value="UniProtKB-EC"/>
</dbReference>
<dbReference type="STRING" id="1437603.GCA_000771525_00557"/>
<feature type="transmembrane region" description="Helical" evidence="7">
    <location>
        <begin position="100"/>
        <end position="121"/>
    </location>
</feature>
<feature type="region of interest" description="Disordered" evidence="6">
    <location>
        <begin position="276"/>
        <end position="315"/>
    </location>
</feature>
<accession>A0A087BUE7</accession>
<evidence type="ECO:0000313" key="9">
    <source>
        <dbReference type="EMBL" id="KFI74647.1"/>
    </source>
</evidence>
<feature type="compositionally biased region" description="Low complexity" evidence="6">
    <location>
        <begin position="276"/>
        <end position="297"/>
    </location>
</feature>
<protein>
    <submittedName>
        <fullName evidence="9">Lysyl-tRNA synthetase</fullName>
        <ecNumber evidence="9">2.3.2.3</ecNumber>
        <ecNumber evidence="9">6.1.1.6</ecNumber>
    </submittedName>
</protein>